<comment type="caution">
    <text evidence="2">The sequence shown here is derived from an EMBL/GenBank/DDBJ whole genome shotgun (WGS) entry which is preliminary data.</text>
</comment>
<proteinExistence type="predicted"/>
<feature type="region of interest" description="Disordered" evidence="1">
    <location>
        <begin position="82"/>
        <end position="114"/>
    </location>
</feature>
<dbReference type="EMBL" id="JACMSC010000018">
    <property type="protein sequence ID" value="KAG6476694.1"/>
    <property type="molecule type" value="Genomic_DNA"/>
</dbReference>
<reference evidence="2 3" key="1">
    <citation type="submission" date="2020-08" db="EMBL/GenBank/DDBJ databases">
        <title>Plant Genome Project.</title>
        <authorList>
            <person name="Zhang R.-G."/>
        </authorList>
    </citation>
    <scope>NUCLEOTIDE SEQUENCE [LARGE SCALE GENOMIC DNA]</scope>
    <source>
        <tissue evidence="2">Rhizome</tissue>
    </source>
</reference>
<keyword evidence="3" id="KW-1185">Reference proteome</keyword>
<dbReference type="OrthoDB" id="1930051at2759"/>
<dbReference type="PANTHER" id="PTHR35737:SF1">
    <property type="entry name" value="CRYPTIC LOCI REGULATOR"/>
    <property type="match status" value="1"/>
</dbReference>
<protein>
    <submittedName>
        <fullName evidence="2">Uncharacterized protein</fullName>
    </submittedName>
</protein>
<sequence length="178" mass="20066">MDVASESDSGDGEWEICNDRGFIYKRRRRRRVLDPVQAEAGTSAAGDSEAEQRRCRRDLRRRCLLHLRDLFRRELELLEPLSSGPVDLTPAMPTEAAPEASPAVAEPPHPDPGEDIQKSLVDDLLSQVEIQETILRKLSESCDYVESLCNEKEERLLQSLMALPIWGSPRSLVLSLTK</sequence>
<dbReference type="AlphaFoldDB" id="A0A8J5EXQ5"/>
<evidence type="ECO:0000256" key="1">
    <source>
        <dbReference type="SAM" id="MobiDB-lite"/>
    </source>
</evidence>
<accession>A0A8J5EXQ5</accession>
<dbReference type="PANTHER" id="PTHR35737">
    <property type="entry name" value="CRYPTIC LOCI REGULATOR"/>
    <property type="match status" value="1"/>
</dbReference>
<evidence type="ECO:0000313" key="3">
    <source>
        <dbReference type="Proteomes" id="UP000734854"/>
    </source>
</evidence>
<gene>
    <name evidence="2" type="ORF">ZIOFF_065940</name>
</gene>
<dbReference type="Proteomes" id="UP000734854">
    <property type="component" value="Unassembled WGS sequence"/>
</dbReference>
<name>A0A8J5EXQ5_ZINOF</name>
<evidence type="ECO:0000313" key="2">
    <source>
        <dbReference type="EMBL" id="KAG6476694.1"/>
    </source>
</evidence>
<feature type="compositionally biased region" description="Low complexity" evidence="1">
    <location>
        <begin position="90"/>
        <end position="106"/>
    </location>
</feature>
<organism evidence="2 3">
    <name type="scientific">Zingiber officinale</name>
    <name type="common">Ginger</name>
    <name type="synonym">Amomum zingiber</name>
    <dbReference type="NCBI Taxonomy" id="94328"/>
    <lineage>
        <taxon>Eukaryota</taxon>
        <taxon>Viridiplantae</taxon>
        <taxon>Streptophyta</taxon>
        <taxon>Embryophyta</taxon>
        <taxon>Tracheophyta</taxon>
        <taxon>Spermatophyta</taxon>
        <taxon>Magnoliopsida</taxon>
        <taxon>Liliopsida</taxon>
        <taxon>Zingiberales</taxon>
        <taxon>Zingiberaceae</taxon>
        <taxon>Zingiber</taxon>
    </lineage>
</organism>